<dbReference type="Gene3D" id="3.80.10.10">
    <property type="entry name" value="Ribonuclease Inhibitor"/>
    <property type="match status" value="1"/>
</dbReference>
<reference evidence="3" key="1">
    <citation type="submission" date="2021-02" db="EMBL/GenBank/DDBJ databases">
        <authorList>
            <person name="Nowell W R."/>
        </authorList>
    </citation>
    <scope>NUCLEOTIDE SEQUENCE</scope>
    <source>
        <strain evidence="3">Ploen Becks lab</strain>
    </source>
</reference>
<dbReference type="SUPFAM" id="SSF52058">
    <property type="entry name" value="L domain-like"/>
    <property type="match status" value="1"/>
</dbReference>
<evidence type="ECO:0000256" key="2">
    <source>
        <dbReference type="SAM" id="SignalP"/>
    </source>
</evidence>
<accession>A0A814GKZ1</accession>
<feature type="signal peptide" evidence="2">
    <location>
        <begin position="1"/>
        <end position="16"/>
    </location>
</feature>
<dbReference type="Proteomes" id="UP000663879">
    <property type="component" value="Unassembled WGS sequence"/>
</dbReference>
<organism evidence="3 4">
    <name type="scientific">Brachionus calyciflorus</name>
    <dbReference type="NCBI Taxonomy" id="104777"/>
    <lineage>
        <taxon>Eukaryota</taxon>
        <taxon>Metazoa</taxon>
        <taxon>Spiralia</taxon>
        <taxon>Gnathifera</taxon>
        <taxon>Rotifera</taxon>
        <taxon>Eurotatoria</taxon>
        <taxon>Monogononta</taxon>
        <taxon>Pseudotrocha</taxon>
        <taxon>Ploima</taxon>
        <taxon>Brachionidae</taxon>
        <taxon>Brachionus</taxon>
    </lineage>
</organism>
<keyword evidence="1" id="KW-1133">Transmembrane helix</keyword>
<sequence length="487" mass="57106">MLLIFLPFLFYGSIHTWHCSEQCMLDLRNDAFCYKTDTPLNINDVKNCYFSIERTTRVFHIEAPKRDYNVKEIYDFNFLDKTVTIFEIYDTFLHIMPNVSKLNIENFALKRTGLAILDRNSHLPDTLEYMDLSENSITFIKEDFFIKFQNLKEIILSKNFFVQIDLIVFNSNTLYLIDLSHNTHLSELNEIKFITSPDTDLLEINLQVNSLKKIPYFIGISKIYKLNIKKQHKDFFYSNNSLLISKTNDQLFEIHSLIISLVLPLKKTTGFSLEYLCFFHSNRFKTQVIYVVDVKEFLILRAYQTKNESEFADLPKSVARKGTKMFRLIHEEYTPILFNSSQHYCNKYMLDIKITTTLKTTTTHTQSKTSTTKKSSITTTTSTTTITTTKTTTTKTTTKLSTLPPNKFENTTIQILPDISRINLIMRARLNNQNNFRNRILDYFMDNISRIVVIFTFIFASLLGIFFWVNLAIEKSLKLRKENNIVE</sequence>
<gene>
    <name evidence="3" type="ORF">OXX778_LOCUS16243</name>
</gene>
<keyword evidence="1" id="KW-0812">Transmembrane</keyword>
<evidence type="ECO:0000313" key="3">
    <source>
        <dbReference type="EMBL" id="CAF0997724.1"/>
    </source>
</evidence>
<evidence type="ECO:0000313" key="4">
    <source>
        <dbReference type="Proteomes" id="UP000663879"/>
    </source>
</evidence>
<dbReference type="AlphaFoldDB" id="A0A814GKZ1"/>
<proteinExistence type="predicted"/>
<feature type="chain" id="PRO_5032505670" evidence="2">
    <location>
        <begin position="17"/>
        <end position="487"/>
    </location>
</feature>
<evidence type="ECO:0000256" key="1">
    <source>
        <dbReference type="SAM" id="Phobius"/>
    </source>
</evidence>
<dbReference type="EMBL" id="CAJNOC010003783">
    <property type="protein sequence ID" value="CAF0997724.1"/>
    <property type="molecule type" value="Genomic_DNA"/>
</dbReference>
<keyword evidence="4" id="KW-1185">Reference proteome</keyword>
<comment type="caution">
    <text evidence="3">The sequence shown here is derived from an EMBL/GenBank/DDBJ whole genome shotgun (WGS) entry which is preliminary data.</text>
</comment>
<dbReference type="OrthoDB" id="1394818at2759"/>
<keyword evidence="2" id="KW-0732">Signal</keyword>
<feature type="transmembrane region" description="Helical" evidence="1">
    <location>
        <begin position="451"/>
        <end position="473"/>
    </location>
</feature>
<keyword evidence="1" id="KW-0472">Membrane</keyword>
<name>A0A814GKZ1_9BILA</name>
<protein>
    <submittedName>
        <fullName evidence="3">Uncharacterized protein</fullName>
    </submittedName>
</protein>
<dbReference type="InterPro" id="IPR032675">
    <property type="entry name" value="LRR_dom_sf"/>
</dbReference>